<dbReference type="Proteomes" id="UP000268436">
    <property type="component" value="Unassembled WGS sequence"/>
</dbReference>
<proteinExistence type="predicted"/>
<evidence type="ECO:0000313" key="1">
    <source>
        <dbReference type="EMBL" id="AZQ92310.1"/>
    </source>
</evidence>
<gene>
    <name evidence="1" type="ORF">EJK53_1351</name>
    <name evidence="2" type="ORF">EJK54_2116</name>
</gene>
<dbReference type="AlphaFoldDB" id="A0A3Q9GFZ8"/>
<name>A0A3Q9GFZ8_MORCA</name>
<evidence type="ECO:0000313" key="4">
    <source>
        <dbReference type="Proteomes" id="UP000280228"/>
    </source>
</evidence>
<evidence type="ECO:0000313" key="3">
    <source>
        <dbReference type="Proteomes" id="UP000268436"/>
    </source>
</evidence>
<sequence length="40" mass="4563">MTSFLNYPDESCAAFRHLITNASFNHKWLKLSIHANLSAI</sequence>
<dbReference type="Proteomes" id="UP000280228">
    <property type="component" value="Chromosome"/>
</dbReference>
<keyword evidence="3" id="KW-1185">Reference proteome</keyword>
<accession>A0A3Q9GFZ8</accession>
<protein>
    <submittedName>
        <fullName evidence="1">Uncharacterized protein</fullName>
    </submittedName>
</protein>
<dbReference type="EMBL" id="CP034662">
    <property type="protein sequence ID" value="AZQ92310.1"/>
    <property type="molecule type" value="Genomic_DNA"/>
</dbReference>
<dbReference type="EMBL" id="RYER01000005">
    <property type="protein sequence ID" value="RUO17386.1"/>
    <property type="molecule type" value="Genomic_DNA"/>
</dbReference>
<reference evidence="3 4" key="1">
    <citation type="submission" date="2018-12" db="EMBL/GenBank/DDBJ databases">
        <title>Persistence of Moraxella catarrhalis in Chronic Obstructive Pulmonary Disease and Regulation of the Hag/MID Adhesin.</title>
        <authorList>
            <person name="Murphy T."/>
            <person name="Zhao X."/>
            <person name="Vyas G."/>
            <person name="Aluvathingal J."/>
            <person name="Nadendla S."/>
            <person name="Tallon L."/>
            <person name="Tettelin H."/>
        </authorList>
    </citation>
    <scope>NUCLEOTIDE SEQUENCE [LARGE SCALE GENOMIC DNA]</scope>
    <source>
        <strain evidence="2 3">173P27B1</strain>
        <strain evidence="1 4">46P58B1</strain>
    </source>
</reference>
<organism evidence="1 4">
    <name type="scientific">Moraxella catarrhalis</name>
    <name type="common">Branhamella catarrhalis</name>
    <dbReference type="NCBI Taxonomy" id="480"/>
    <lineage>
        <taxon>Bacteria</taxon>
        <taxon>Pseudomonadati</taxon>
        <taxon>Pseudomonadota</taxon>
        <taxon>Gammaproteobacteria</taxon>
        <taxon>Moraxellales</taxon>
        <taxon>Moraxellaceae</taxon>
        <taxon>Moraxella</taxon>
    </lineage>
</organism>
<evidence type="ECO:0000313" key="2">
    <source>
        <dbReference type="EMBL" id="RUO17386.1"/>
    </source>
</evidence>